<gene>
    <name evidence="1" type="ORF">HPB51_013395</name>
</gene>
<comment type="caution">
    <text evidence="1">The sequence shown here is derived from an EMBL/GenBank/DDBJ whole genome shotgun (WGS) entry which is preliminary data.</text>
</comment>
<dbReference type="AlphaFoldDB" id="A0A9J6F4G0"/>
<name>A0A9J6F4G0_RHIMP</name>
<sequence length="254" mass="24996">MPAGKAPTVATQLGTVQIVQQGSAQGAKTTTLPSATAITVQQIIKQVLPVNQNFLMSSAMQAAAGSSSGATTVSPATQVQLHAMLHKPAVSTVALAAPTAVSSGATAATLVPTRIMALQQPPGQPATVALKQGLQVIAASAGTAQTSTYTVEGSAATPLVASIVADAAALKPVEGGALPKAIAVAVTTAAAAADNSGVPPNVTAPSSSETITRAVSVDVSAATVQAVQAAIEAARQQGSLPYTMRLRNNPPKPA</sequence>
<protein>
    <submittedName>
        <fullName evidence="1">Uncharacterized protein</fullName>
    </submittedName>
</protein>
<organism evidence="1 2">
    <name type="scientific">Rhipicephalus microplus</name>
    <name type="common">Cattle tick</name>
    <name type="synonym">Boophilus microplus</name>
    <dbReference type="NCBI Taxonomy" id="6941"/>
    <lineage>
        <taxon>Eukaryota</taxon>
        <taxon>Metazoa</taxon>
        <taxon>Ecdysozoa</taxon>
        <taxon>Arthropoda</taxon>
        <taxon>Chelicerata</taxon>
        <taxon>Arachnida</taxon>
        <taxon>Acari</taxon>
        <taxon>Parasitiformes</taxon>
        <taxon>Ixodida</taxon>
        <taxon>Ixodoidea</taxon>
        <taxon>Ixodidae</taxon>
        <taxon>Rhipicephalinae</taxon>
        <taxon>Rhipicephalus</taxon>
        <taxon>Boophilus</taxon>
    </lineage>
</organism>
<evidence type="ECO:0000313" key="2">
    <source>
        <dbReference type="Proteomes" id="UP000821866"/>
    </source>
</evidence>
<accession>A0A9J6F4G0</accession>
<proteinExistence type="predicted"/>
<dbReference type="Proteomes" id="UP000821866">
    <property type="component" value="Chromosome 1"/>
</dbReference>
<reference evidence="1" key="1">
    <citation type="journal article" date="2020" name="Cell">
        <title>Large-Scale Comparative Analyses of Tick Genomes Elucidate Their Genetic Diversity and Vector Capacities.</title>
        <authorList>
            <consortium name="Tick Genome and Microbiome Consortium (TIGMIC)"/>
            <person name="Jia N."/>
            <person name="Wang J."/>
            <person name="Shi W."/>
            <person name="Du L."/>
            <person name="Sun Y."/>
            <person name="Zhan W."/>
            <person name="Jiang J.F."/>
            <person name="Wang Q."/>
            <person name="Zhang B."/>
            <person name="Ji P."/>
            <person name="Bell-Sakyi L."/>
            <person name="Cui X.M."/>
            <person name="Yuan T.T."/>
            <person name="Jiang B.G."/>
            <person name="Yang W.F."/>
            <person name="Lam T.T."/>
            <person name="Chang Q.C."/>
            <person name="Ding S.J."/>
            <person name="Wang X.J."/>
            <person name="Zhu J.G."/>
            <person name="Ruan X.D."/>
            <person name="Zhao L."/>
            <person name="Wei J.T."/>
            <person name="Ye R.Z."/>
            <person name="Que T.C."/>
            <person name="Du C.H."/>
            <person name="Zhou Y.H."/>
            <person name="Cheng J.X."/>
            <person name="Dai P.F."/>
            <person name="Guo W.B."/>
            <person name="Han X.H."/>
            <person name="Huang E.J."/>
            <person name="Li L.F."/>
            <person name="Wei W."/>
            <person name="Gao Y.C."/>
            <person name="Liu J.Z."/>
            <person name="Shao H.Z."/>
            <person name="Wang X."/>
            <person name="Wang C.C."/>
            <person name="Yang T.C."/>
            <person name="Huo Q.B."/>
            <person name="Li W."/>
            <person name="Chen H.Y."/>
            <person name="Chen S.E."/>
            <person name="Zhou L.G."/>
            <person name="Ni X.B."/>
            <person name="Tian J.H."/>
            <person name="Sheng Y."/>
            <person name="Liu T."/>
            <person name="Pan Y.S."/>
            <person name="Xia L.Y."/>
            <person name="Li J."/>
            <person name="Zhao F."/>
            <person name="Cao W.C."/>
        </authorList>
    </citation>
    <scope>NUCLEOTIDE SEQUENCE</scope>
    <source>
        <strain evidence="1">Rmic-2018</strain>
    </source>
</reference>
<dbReference type="VEuPathDB" id="VectorBase:LOC119182163"/>
<reference evidence="1" key="2">
    <citation type="submission" date="2021-09" db="EMBL/GenBank/DDBJ databases">
        <authorList>
            <person name="Jia N."/>
            <person name="Wang J."/>
            <person name="Shi W."/>
            <person name="Du L."/>
            <person name="Sun Y."/>
            <person name="Zhan W."/>
            <person name="Jiang J."/>
            <person name="Wang Q."/>
            <person name="Zhang B."/>
            <person name="Ji P."/>
            <person name="Sakyi L.B."/>
            <person name="Cui X."/>
            <person name="Yuan T."/>
            <person name="Jiang B."/>
            <person name="Yang W."/>
            <person name="Lam T.T.-Y."/>
            <person name="Chang Q."/>
            <person name="Ding S."/>
            <person name="Wang X."/>
            <person name="Zhu J."/>
            <person name="Ruan X."/>
            <person name="Zhao L."/>
            <person name="Wei J."/>
            <person name="Que T."/>
            <person name="Du C."/>
            <person name="Cheng J."/>
            <person name="Dai P."/>
            <person name="Han X."/>
            <person name="Huang E."/>
            <person name="Gao Y."/>
            <person name="Liu J."/>
            <person name="Shao H."/>
            <person name="Ye R."/>
            <person name="Li L."/>
            <person name="Wei W."/>
            <person name="Wang X."/>
            <person name="Wang C."/>
            <person name="Huo Q."/>
            <person name="Li W."/>
            <person name="Guo W."/>
            <person name="Chen H."/>
            <person name="Chen S."/>
            <person name="Zhou L."/>
            <person name="Zhou L."/>
            <person name="Ni X."/>
            <person name="Tian J."/>
            <person name="Zhou Y."/>
            <person name="Sheng Y."/>
            <person name="Liu T."/>
            <person name="Pan Y."/>
            <person name="Xia L."/>
            <person name="Li J."/>
            <person name="Zhao F."/>
            <person name="Cao W."/>
        </authorList>
    </citation>
    <scope>NUCLEOTIDE SEQUENCE</scope>
    <source>
        <strain evidence="1">Rmic-2018</strain>
        <tissue evidence="1">Larvae</tissue>
    </source>
</reference>
<dbReference type="EMBL" id="JABSTU010000001">
    <property type="protein sequence ID" value="KAH8040992.1"/>
    <property type="molecule type" value="Genomic_DNA"/>
</dbReference>
<keyword evidence="2" id="KW-1185">Reference proteome</keyword>
<evidence type="ECO:0000313" key="1">
    <source>
        <dbReference type="EMBL" id="KAH8040992.1"/>
    </source>
</evidence>